<evidence type="ECO:0008006" key="3">
    <source>
        <dbReference type="Google" id="ProtNLM"/>
    </source>
</evidence>
<protein>
    <recommendedName>
        <fullName evidence="3">DUF91 domain-containing protein</fullName>
    </recommendedName>
</protein>
<gene>
    <name evidence="1" type="ORF">P0O15_00580</name>
</gene>
<reference evidence="1 2" key="1">
    <citation type="submission" date="2023-03" db="EMBL/GenBank/DDBJ databases">
        <title>WGS of Methanotrichaceae archaeon Mx.</title>
        <authorList>
            <person name="Sorokin D.Y."/>
            <person name="Merkel A.Y."/>
        </authorList>
    </citation>
    <scope>NUCLEOTIDE SEQUENCE [LARGE SCALE GENOMIC DNA]</scope>
    <source>
        <strain evidence="1 2">Mx</strain>
    </source>
</reference>
<evidence type="ECO:0000313" key="1">
    <source>
        <dbReference type="EMBL" id="MDF0589674.1"/>
    </source>
</evidence>
<name>A0ABT5X4Q3_9EURY</name>
<dbReference type="Proteomes" id="UP001220010">
    <property type="component" value="Unassembled WGS sequence"/>
</dbReference>
<accession>A0ABT5X4Q3</accession>
<dbReference type="InterPro" id="IPR011856">
    <property type="entry name" value="tRNA_endonuc-like_dom_sf"/>
</dbReference>
<organism evidence="1 2">
    <name type="scientific">Candidatus Methanocrinis natronophilus</name>
    <dbReference type="NCBI Taxonomy" id="3033396"/>
    <lineage>
        <taxon>Archaea</taxon>
        <taxon>Methanobacteriati</taxon>
        <taxon>Methanobacteriota</taxon>
        <taxon>Stenosarchaea group</taxon>
        <taxon>Methanomicrobia</taxon>
        <taxon>Methanotrichales</taxon>
        <taxon>Methanotrichaceae</taxon>
        <taxon>Methanocrinis</taxon>
    </lineage>
</organism>
<dbReference type="Gene3D" id="3.40.1350.10">
    <property type="match status" value="1"/>
</dbReference>
<evidence type="ECO:0000313" key="2">
    <source>
        <dbReference type="Proteomes" id="UP001220010"/>
    </source>
</evidence>
<keyword evidence="2" id="KW-1185">Reference proteome</keyword>
<dbReference type="EMBL" id="JARFPK010000002">
    <property type="protein sequence ID" value="MDF0589674.1"/>
    <property type="molecule type" value="Genomic_DNA"/>
</dbReference>
<sequence length="375" mass="43654">MAGKIYLVESNGTLRSLEEQLYDSEDLLQTLLEKYPDLLAGEQIDESSPRRWLLVSREVGIPDAELGADRWSLDHLFLDQDGIPTLVEVKRSSDGRVRREVVGQMLDYAANSVVYWPPESIRTKFEARCEVMGDDPRRLIGDLLRIDPEDEVDMEGFWERVNTNLRAGKLRLVFAADEIPGELRRIVEFLNGQMNPAEVLAVEIKQYVGEGIKTLVPKVIGLKKVYPPSDPRQWDEQSFFEEMRRRCDKEEVDISKKILEWARKNVDQIFWGRGKHDGSYIPKLYHNGQYHWTIDVWTYGIIDIPFGYMTSRPPFDEESKRLELSHRLNQIPGVIIPDDRIDRFPRFKISILKDETALCQFIETLDWIVQKIRST</sequence>
<proteinExistence type="predicted"/>
<dbReference type="RefSeq" id="WP_316965436.1">
    <property type="nucleotide sequence ID" value="NZ_JARFPK010000002.1"/>
</dbReference>
<comment type="caution">
    <text evidence="1">The sequence shown here is derived from an EMBL/GenBank/DDBJ whole genome shotgun (WGS) entry which is preliminary data.</text>
</comment>